<evidence type="ECO:0000313" key="2">
    <source>
        <dbReference type="EMBL" id="KPJ71918.1"/>
    </source>
</evidence>
<dbReference type="Gene3D" id="1.25.40.10">
    <property type="entry name" value="Tetratricopeptide repeat domain"/>
    <property type="match status" value="2"/>
</dbReference>
<organism evidence="2 3">
    <name type="scientific">candidate division TA06 bacterium DG_78</name>
    <dbReference type="NCBI Taxonomy" id="1703772"/>
    <lineage>
        <taxon>Bacteria</taxon>
        <taxon>Bacteria division TA06</taxon>
    </lineage>
</organism>
<keyword evidence="1" id="KW-0802">TPR repeat</keyword>
<evidence type="ECO:0000256" key="1">
    <source>
        <dbReference type="PROSITE-ProRule" id="PRU00339"/>
    </source>
</evidence>
<evidence type="ECO:0000313" key="3">
    <source>
        <dbReference type="Proteomes" id="UP000051012"/>
    </source>
</evidence>
<dbReference type="Proteomes" id="UP000051012">
    <property type="component" value="Unassembled WGS sequence"/>
</dbReference>
<dbReference type="EMBL" id="LJNI01000114">
    <property type="protein sequence ID" value="KPJ71918.1"/>
    <property type="molecule type" value="Genomic_DNA"/>
</dbReference>
<dbReference type="Pfam" id="PF13174">
    <property type="entry name" value="TPR_6"/>
    <property type="match status" value="2"/>
</dbReference>
<feature type="repeat" description="TPR" evidence="1">
    <location>
        <begin position="153"/>
        <end position="186"/>
    </location>
</feature>
<dbReference type="InterPro" id="IPR019734">
    <property type="entry name" value="TPR_rpt"/>
</dbReference>
<dbReference type="AlphaFoldDB" id="A0A0S7YB01"/>
<dbReference type="SUPFAM" id="SSF48452">
    <property type="entry name" value="TPR-like"/>
    <property type="match status" value="1"/>
</dbReference>
<reference evidence="2 3" key="1">
    <citation type="journal article" date="2015" name="Microbiome">
        <title>Genomic resolution of linkages in carbon, nitrogen, and sulfur cycling among widespread estuary sediment bacteria.</title>
        <authorList>
            <person name="Baker B.J."/>
            <person name="Lazar C.S."/>
            <person name="Teske A.P."/>
            <person name="Dick G.J."/>
        </authorList>
    </citation>
    <scope>NUCLEOTIDE SEQUENCE [LARGE SCALE GENOMIC DNA]</scope>
    <source>
        <strain evidence="2">DG_78</strain>
    </source>
</reference>
<comment type="caution">
    <text evidence="2">The sequence shown here is derived from an EMBL/GenBank/DDBJ whole genome shotgun (WGS) entry which is preliminary data.</text>
</comment>
<dbReference type="PROSITE" id="PS50005">
    <property type="entry name" value="TPR"/>
    <property type="match status" value="1"/>
</dbReference>
<accession>A0A0S7YB01</accession>
<gene>
    <name evidence="2" type="ORF">AMJ52_08160</name>
</gene>
<name>A0A0S7YB01_UNCT6</name>
<proteinExistence type="predicted"/>
<dbReference type="InterPro" id="IPR011990">
    <property type="entry name" value="TPR-like_helical_dom_sf"/>
</dbReference>
<sequence length="236" mass="27342">MILFYLLLVLRLDTTTDSLESLLEQNPNIVTVIELNKRYLQRDEFDNGIMLLEKYETEFTHAEQPLLMYVLANNYFFAGRIVAAREEYLKLIGRFPRSEIANDALERIYLIEQTRKDTVLLKRLTYSIGLVETEQFERAGDSLGLLLKTTVGAYAYYYLAHLYYAQGELALALSALQELNNSFPEHTIDTVFLLLAEIHLKLGTKKEAQKILENLIIKDPASIYALRARQMLQEFF</sequence>
<protein>
    <submittedName>
        <fullName evidence="2">Uncharacterized protein</fullName>
    </submittedName>
</protein>